<organism evidence="2 3">
    <name type="scientific">Hibiscus syriacus</name>
    <name type="common">Rose of Sharon</name>
    <dbReference type="NCBI Taxonomy" id="106335"/>
    <lineage>
        <taxon>Eukaryota</taxon>
        <taxon>Viridiplantae</taxon>
        <taxon>Streptophyta</taxon>
        <taxon>Embryophyta</taxon>
        <taxon>Tracheophyta</taxon>
        <taxon>Spermatophyta</taxon>
        <taxon>Magnoliopsida</taxon>
        <taxon>eudicotyledons</taxon>
        <taxon>Gunneridae</taxon>
        <taxon>Pentapetalae</taxon>
        <taxon>rosids</taxon>
        <taxon>malvids</taxon>
        <taxon>Malvales</taxon>
        <taxon>Malvaceae</taxon>
        <taxon>Malvoideae</taxon>
        <taxon>Hibiscus</taxon>
    </lineage>
</organism>
<evidence type="ECO:0000313" key="3">
    <source>
        <dbReference type="Proteomes" id="UP000436088"/>
    </source>
</evidence>
<dbReference type="PANTHER" id="PTHR45835:SF99">
    <property type="entry name" value="CHROMO DOMAIN-CONTAINING PROTEIN-RELATED"/>
    <property type="match status" value="1"/>
</dbReference>
<dbReference type="EMBL" id="VEPZ02000697">
    <property type="protein sequence ID" value="KAE8720641.1"/>
    <property type="molecule type" value="Genomic_DNA"/>
</dbReference>
<dbReference type="AlphaFoldDB" id="A0A6A3BXJ7"/>
<evidence type="ECO:0000313" key="2">
    <source>
        <dbReference type="EMBL" id="KAE8720641.1"/>
    </source>
</evidence>
<dbReference type="Proteomes" id="UP000436088">
    <property type="component" value="Unassembled WGS sequence"/>
</dbReference>
<name>A0A6A3BXJ7_HIBSY</name>
<reference evidence="2" key="1">
    <citation type="submission" date="2019-09" db="EMBL/GenBank/DDBJ databases">
        <title>Draft genome information of white flower Hibiscus syriacus.</title>
        <authorList>
            <person name="Kim Y.-M."/>
        </authorList>
    </citation>
    <scope>NUCLEOTIDE SEQUENCE [LARGE SCALE GENOMIC DNA]</scope>
    <source>
        <strain evidence="2">YM2019G1</strain>
    </source>
</reference>
<feature type="domain" description="SANTA" evidence="1">
    <location>
        <begin position="312"/>
        <end position="371"/>
    </location>
</feature>
<evidence type="ECO:0000259" key="1">
    <source>
        <dbReference type="Pfam" id="PF09133"/>
    </source>
</evidence>
<dbReference type="PANTHER" id="PTHR45835">
    <property type="entry name" value="YALI0A06105P"/>
    <property type="match status" value="1"/>
</dbReference>
<comment type="caution">
    <text evidence="2">The sequence shown here is derived from an EMBL/GenBank/DDBJ whole genome shotgun (WGS) entry which is preliminary data.</text>
</comment>
<keyword evidence="3" id="KW-1185">Reference proteome</keyword>
<gene>
    <name evidence="2" type="ORF">F3Y22_tig00018827pilonHSYRG00112</name>
</gene>
<dbReference type="InterPro" id="IPR015216">
    <property type="entry name" value="SANTA"/>
</dbReference>
<dbReference type="Pfam" id="PF09133">
    <property type="entry name" value="SANTA"/>
    <property type="match status" value="1"/>
</dbReference>
<proteinExistence type="predicted"/>
<accession>A0A6A3BXJ7</accession>
<protein>
    <recommendedName>
        <fullName evidence="1">SANTA domain-containing protein</fullName>
    </recommendedName>
</protein>
<sequence length="949" mass="106402">MTIEMNQRLLQLEVTSSDVIVTNLLGHSARTEEESPGLPLDREVKFQIEIMSGIAPIAMEPYRMASKELQKSRRKMVQCVSALIVGSSIRLVIPDDDELKNDLLTEGHCSPLTIHPGGKNVYGSQESILVAGLLQPTSIPQWKWENMTMDFVTELPLTPNKRDSIWMIMDRLTKPAYFIPLRVDFSMDNYQSSIKMAPYEALYERKCRTPLNWYELKNREVLGPELIQEVEEKVQVIQNNLKEATDRQKSSDLWARSIGIASFSTDTSKVSIPKLGIDTTAREVSVPYLGYQKAGGSELGVAKTAYFYEQIRSEYSTTIAKRHDATTLETADGIMVAISGIINTSRTLENGFSPKVCSHFLFGFPYDWEEYASPSEESVCHSAISSLPPSLDKLPFPAARMGDLLMFSAGDSQKLVSDHMLQKLSSHDSQNAVITVDSNTGNKQPELRPYSAVDGENSNCQKKVKVIRNDNNTLCSRSKTKVEPKKENQSRIGVGSITRAIGVKTRSMIRLKQKELVFVHHTPKRKELHGKSTQNEHELIAHSAESIELLKEELYDAILRNENSDSPSHTSIPVSKKRPKLEICRAQTHASQVLSNDSDQIMAVEIDSDFFSNRDAAVWNNIVVEERDSELFHTKVVETTTASEEVRSASTLHSQPKEVELTPVSDSVAKKSVVAGSKNRQCIAFIESKGRKCVRWANEGDVYCCVHLASRFTGTSSKIEGTPLLTHQCVKYLPFSRAHTKRKHLETTSCRDMVLVGDSESPLQVEPVSIIEPHVAQRRNSLIKKLEHSGSSKIWSRSMEAAEAVELVHGCVSEIIRSKKKALEKAKAKSVVAVGCGEDLHSRLLLAGHEEEALRDRKHQSAEKMMVKEVASMLNNGRKGFDFETLKEMNCDKATVIRNYKSFDVVSNPNFLGVRSRTSHIVESEAQLPHLALSYYDSPEWDFDRKVYL</sequence>